<comment type="caution">
    <text evidence="1">The sequence shown here is derived from an EMBL/GenBank/DDBJ whole genome shotgun (WGS) entry which is preliminary data.</text>
</comment>
<gene>
    <name evidence="1" type="ORF">Taro_022715</name>
</gene>
<dbReference type="AlphaFoldDB" id="A0A843VFA2"/>
<dbReference type="Proteomes" id="UP000652761">
    <property type="component" value="Unassembled WGS sequence"/>
</dbReference>
<name>A0A843VFA2_COLES</name>
<reference evidence="1" key="1">
    <citation type="submission" date="2017-07" db="EMBL/GenBank/DDBJ databases">
        <title>Taro Niue Genome Assembly and Annotation.</title>
        <authorList>
            <person name="Atibalentja N."/>
            <person name="Keating K."/>
            <person name="Fields C.J."/>
        </authorList>
    </citation>
    <scope>NUCLEOTIDE SEQUENCE</scope>
    <source>
        <strain evidence="1">Niue_2</strain>
        <tissue evidence="1">Leaf</tissue>
    </source>
</reference>
<organism evidence="1 2">
    <name type="scientific">Colocasia esculenta</name>
    <name type="common">Wild taro</name>
    <name type="synonym">Arum esculentum</name>
    <dbReference type="NCBI Taxonomy" id="4460"/>
    <lineage>
        <taxon>Eukaryota</taxon>
        <taxon>Viridiplantae</taxon>
        <taxon>Streptophyta</taxon>
        <taxon>Embryophyta</taxon>
        <taxon>Tracheophyta</taxon>
        <taxon>Spermatophyta</taxon>
        <taxon>Magnoliopsida</taxon>
        <taxon>Liliopsida</taxon>
        <taxon>Araceae</taxon>
        <taxon>Aroideae</taxon>
        <taxon>Colocasieae</taxon>
        <taxon>Colocasia</taxon>
    </lineage>
</organism>
<proteinExistence type="predicted"/>
<keyword evidence="2" id="KW-1185">Reference proteome</keyword>
<evidence type="ECO:0000313" key="2">
    <source>
        <dbReference type="Proteomes" id="UP000652761"/>
    </source>
</evidence>
<accession>A0A843VFA2</accession>
<protein>
    <submittedName>
        <fullName evidence="1">Uncharacterized protein</fullName>
    </submittedName>
</protein>
<sequence length="117" mass="12590">MTLAPVRLPGSSRPLMVENVAWDGYNRSAGQRTCSEPFGNAFRAGDPRGGSNMLFGNIKGSFMQRSYCSCSEAVHGCSVREDGYAAAEPDSFRSRGSHNGGLRAILERACPSMTVPR</sequence>
<dbReference type="EMBL" id="NMUH01001213">
    <property type="protein sequence ID" value="MQL90139.1"/>
    <property type="molecule type" value="Genomic_DNA"/>
</dbReference>
<evidence type="ECO:0000313" key="1">
    <source>
        <dbReference type="EMBL" id="MQL90139.1"/>
    </source>
</evidence>